<dbReference type="InterPro" id="IPR015424">
    <property type="entry name" value="PyrdxlP-dep_Trfase"/>
</dbReference>
<dbReference type="AlphaFoldDB" id="A0A2R6AWV1"/>
<protein>
    <recommendedName>
        <fullName evidence="7">Aminotransferase</fullName>
        <ecNumber evidence="7">2.6.1.-</ecNumber>
    </recommendedName>
</protein>
<dbReference type="PANTHER" id="PTHR46383:SF1">
    <property type="entry name" value="ASPARTATE AMINOTRANSFERASE"/>
    <property type="match status" value="1"/>
</dbReference>
<dbReference type="InterPro" id="IPR050596">
    <property type="entry name" value="AspAT/PAT-like"/>
</dbReference>
<dbReference type="CDD" id="cd00609">
    <property type="entry name" value="AAT_like"/>
    <property type="match status" value="1"/>
</dbReference>
<comment type="cofactor">
    <cofactor evidence="1 7">
        <name>pyridoxal 5'-phosphate</name>
        <dbReference type="ChEBI" id="CHEBI:597326"/>
    </cofactor>
</comment>
<dbReference type="InterPro" id="IPR015421">
    <property type="entry name" value="PyrdxlP-dep_Trfase_major"/>
</dbReference>
<sequence length="394" mass="44010">MSRWLSELAANVPEYSIMEIAKYASAYRAEDMVYLNIGEPDFDTPGYIREKAIEAIQSGKTHYTPDSGIVELREAIAKKLRLENNLNYSVDDITVVSGSQEGISVVTQALLNHGDEVILSDPYYPSYTQNIWLRGAKPVFVPLRAENGFQMMAEDVEKAVTDKTKAIVIVSPNNPTGGVQSLEQLKAIAEIAIKHDLVVISDEIYEYIVYDGQTHHSIGSLPGMLERTITQNGFSKSYAMTGWRIGYLATPRELTPKIQEIHRATVICPPSVSQYAALAAITGPQDSVRRMVDEFSRRREFIVKRLREIPHVNVAAPSGAFYAFPDFSDYTNDDKALAKNLIKHAHVVTVHGSGFGELGRGHLRISFAASLSKLEEGLNRIEDYLRKNWPEKFT</sequence>
<gene>
    <name evidence="9" type="ORF">B9Q03_05710</name>
</gene>
<dbReference type="PROSITE" id="PS00105">
    <property type="entry name" value="AA_TRANSFER_CLASS_1"/>
    <property type="match status" value="1"/>
</dbReference>
<comment type="similarity">
    <text evidence="2 7">Belongs to the class-I pyridoxal-phosphate-dependent aminotransferase family.</text>
</comment>
<proteinExistence type="inferred from homology"/>
<name>A0A2R6AWV1_9ARCH</name>
<evidence type="ECO:0000256" key="4">
    <source>
        <dbReference type="ARBA" id="ARBA00022576"/>
    </source>
</evidence>
<dbReference type="Pfam" id="PF00155">
    <property type="entry name" value="Aminotran_1_2"/>
    <property type="match status" value="1"/>
</dbReference>
<dbReference type="PANTHER" id="PTHR46383">
    <property type="entry name" value="ASPARTATE AMINOTRANSFERASE"/>
    <property type="match status" value="1"/>
</dbReference>
<dbReference type="Gene3D" id="3.90.1150.10">
    <property type="entry name" value="Aspartate Aminotransferase, domain 1"/>
    <property type="match status" value="1"/>
</dbReference>
<dbReference type="GO" id="GO:0006520">
    <property type="term" value="P:amino acid metabolic process"/>
    <property type="evidence" value="ECO:0007669"/>
    <property type="project" value="InterPro"/>
</dbReference>
<dbReference type="EMBL" id="NEXE01000043">
    <property type="protein sequence ID" value="PSN90881.1"/>
    <property type="molecule type" value="Genomic_DNA"/>
</dbReference>
<organism evidence="9 10">
    <name type="scientific">Candidatus Marsarchaeota G2 archaeon OSP_D</name>
    <dbReference type="NCBI Taxonomy" id="1978157"/>
    <lineage>
        <taxon>Archaea</taxon>
        <taxon>Candidatus Marsarchaeota</taxon>
        <taxon>Candidatus Marsarchaeota group 2</taxon>
    </lineage>
</organism>
<evidence type="ECO:0000256" key="1">
    <source>
        <dbReference type="ARBA" id="ARBA00001933"/>
    </source>
</evidence>
<dbReference type="Gene3D" id="3.40.640.10">
    <property type="entry name" value="Type I PLP-dependent aspartate aminotransferase-like (Major domain)"/>
    <property type="match status" value="1"/>
</dbReference>
<comment type="subunit">
    <text evidence="3">Homodimer.</text>
</comment>
<keyword evidence="5 7" id="KW-0808">Transferase</keyword>
<keyword evidence="4 7" id="KW-0032">Aminotransferase</keyword>
<evidence type="ECO:0000313" key="9">
    <source>
        <dbReference type="EMBL" id="PSN90881.1"/>
    </source>
</evidence>
<evidence type="ECO:0000256" key="3">
    <source>
        <dbReference type="ARBA" id="ARBA00011738"/>
    </source>
</evidence>
<evidence type="ECO:0000256" key="7">
    <source>
        <dbReference type="RuleBase" id="RU000481"/>
    </source>
</evidence>
<reference evidence="9 10" key="1">
    <citation type="submission" date="2017-04" db="EMBL/GenBank/DDBJ databases">
        <title>Novel microbial lineages endemic to geothermal iron-oxide mats fill important gaps in the evolutionary history of Archaea.</title>
        <authorList>
            <person name="Jay Z.J."/>
            <person name="Beam J.P."/>
            <person name="Dlakic M."/>
            <person name="Rusch D.B."/>
            <person name="Kozubal M.A."/>
            <person name="Inskeep W.P."/>
        </authorList>
    </citation>
    <scope>NUCLEOTIDE SEQUENCE [LARGE SCALE GENOMIC DNA]</scope>
    <source>
        <strain evidence="9">OSP_D</strain>
    </source>
</reference>
<dbReference type="SUPFAM" id="SSF53383">
    <property type="entry name" value="PLP-dependent transferases"/>
    <property type="match status" value="1"/>
</dbReference>
<evidence type="ECO:0000256" key="5">
    <source>
        <dbReference type="ARBA" id="ARBA00022679"/>
    </source>
</evidence>
<dbReference type="InterPro" id="IPR015422">
    <property type="entry name" value="PyrdxlP-dep_Trfase_small"/>
</dbReference>
<dbReference type="GO" id="GO:0030170">
    <property type="term" value="F:pyridoxal phosphate binding"/>
    <property type="evidence" value="ECO:0007669"/>
    <property type="project" value="InterPro"/>
</dbReference>
<dbReference type="GO" id="GO:0008483">
    <property type="term" value="F:transaminase activity"/>
    <property type="evidence" value="ECO:0007669"/>
    <property type="project" value="UniProtKB-KW"/>
</dbReference>
<dbReference type="InterPro" id="IPR004838">
    <property type="entry name" value="NHTrfase_class1_PyrdxlP-BS"/>
</dbReference>
<evidence type="ECO:0000256" key="6">
    <source>
        <dbReference type="ARBA" id="ARBA00022898"/>
    </source>
</evidence>
<dbReference type="FunFam" id="3.40.640.10:FF:000033">
    <property type="entry name" value="Aspartate aminotransferase"/>
    <property type="match status" value="1"/>
</dbReference>
<accession>A0A2R6AWV1</accession>
<dbReference type="InterPro" id="IPR004839">
    <property type="entry name" value="Aminotransferase_I/II_large"/>
</dbReference>
<feature type="domain" description="Aminotransferase class I/classII large" evidence="8">
    <location>
        <begin position="31"/>
        <end position="381"/>
    </location>
</feature>
<keyword evidence="6" id="KW-0663">Pyridoxal phosphate</keyword>
<evidence type="ECO:0000313" key="10">
    <source>
        <dbReference type="Proteomes" id="UP000240322"/>
    </source>
</evidence>
<dbReference type="Proteomes" id="UP000240322">
    <property type="component" value="Unassembled WGS sequence"/>
</dbReference>
<dbReference type="EC" id="2.6.1.-" evidence="7"/>
<comment type="caution">
    <text evidence="9">The sequence shown here is derived from an EMBL/GenBank/DDBJ whole genome shotgun (WGS) entry which is preliminary data.</text>
</comment>
<evidence type="ECO:0000256" key="2">
    <source>
        <dbReference type="ARBA" id="ARBA00007441"/>
    </source>
</evidence>
<evidence type="ECO:0000259" key="8">
    <source>
        <dbReference type="Pfam" id="PF00155"/>
    </source>
</evidence>